<reference evidence="2 3" key="1">
    <citation type="submission" date="2018-05" db="EMBL/GenBank/DDBJ databases">
        <title>Draft Genome Sequences for a Diverse set of 7 Haemophilus Species.</title>
        <authorList>
            <person name="Nichols M."/>
            <person name="Topaz N."/>
            <person name="Wang X."/>
            <person name="Wang X."/>
            <person name="Boxrud D."/>
        </authorList>
    </citation>
    <scope>NUCLEOTIDE SEQUENCE [LARGE SCALE GENOMIC DNA]</scope>
    <source>
        <strain evidence="2 3">C2002001239</strain>
    </source>
</reference>
<evidence type="ECO:0000256" key="1">
    <source>
        <dbReference type="SAM" id="SignalP"/>
    </source>
</evidence>
<proteinExistence type="predicted"/>
<dbReference type="AlphaFoldDB" id="A0A369YBH6"/>
<evidence type="ECO:0000313" key="3">
    <source>
        <dbReference type="Proteomes" id="UP000253872"/>
    </source>
</evidence>
<sequence>MRKLLTFAMLGIFSSSAFANDNIFSCNTEDGKMVSVQKIGANYVFSYGNVTFTNPITQVTNNENSYIATGSGFITSSLELQNGHTTYTIEFVQPRNNPKEVDDPTLYITKGNDMKTIRCNNVYHNLDKKIMRTQ</sequence>
<protein>
    <recommendedName>
        <fullName evidence="4">Adhesin</fullName>
    </recommendedName>
</protein>
<accession>A0A369YBH6</accession>
<evidence type="ECO:0008006" key="4">
    <source>
        <dbReference type="Google" id="ProtNLM"/>
    </source>
</evidence>
<evidence type="ECO:0000313" key="2">
    <source>
        <dbReference type="EMBL" id="RDE70915.1"/>
    </source>
</evidence>
<feature type="signal peptide" evidence="1">
    <location>
        <begin position="1"/>
        <end position="19"/>
    </location>
</feature>
<name>A0A369YBH6_9PAST</name>
<gene>
    <name evidence="2" type="ORF">DPV93_07860</name>
</gene>
<dbReference type="EMBL" id="QEPN01000006">
    <property type="protein sequence ID" value="RDE70915.1"/>
    <property type="molecule type" value="Genomic_DNA"/>
</dbReference>
<feature type="chain" id="PRO_5016828099" description="Adhesin" evidence="1">
    <location>
        <begin position="20"/>
        <end position="134"/>
    </location>
</feature>
<dbReference type="RefSeq" id="WP_111403464.1">
    <property type="nucleotide sequence ID" value="NZ_QEPN01000006.1"/>
</dbReference>
<organism evidence="2 3">
    <name type="scientific">Haemophilus sputorum</name>
    <dbReference type="NCBI Taxonomy" id="1078480"/>
    <lineage>
        <taxon>Bacteria</taxon>
        <taxon>Pseudomonadati</taxon>
        <taxon>Pseudomonadota</taxon>
        <taxon>Gammaproteobacteria</taxon>
        <taxon>Pasteurellales</taxon>
        <taxon>Pasteurellaceae</taxon>
        <taxon>Haemophilus</taxon>
    </lineage>
</organism>
<dbReference type="Proteomes" id="UP000253872">
    <property type="component" value="Unassembled WGS sequence"/>
</dbReference>
<comment type="caution">
    <text evidence="2">The sequence shown here is derived from an EMBL/GenBank/DDBJ whole genome shotgun (WGS) entry which is preliminary data.</text>
</comment>
<keyword evidence="1" id="KW-0732">Signal</keyword>